<evidence type="ECO:0000313" key="2">
    <source>
        <dbReference type="Proteomes" id="UP001162156"/>
    </source>
</evidence>
<reference evidence="1" key="1">
    <citation type="journal article" date="2023" name="Insect Mol. Biol.">
        <title>Genome sequencing provides insights into the evolution of gene families encoding plant cell wall-degrading enzymes in longhorned beetles.</title>
        <authorList>
            <person name="Shin N.R."/>
            <person name="Okamura Y."/>
            <person name="Kirsch R."/>
            <person name="Pauchet Y."/>
        </authorList>
    </citation>
    <scope>NUCLEOTIDE SEQUENCE</scope>
    <source>
        <strain evidence="1">RBIC_L_NR</strain>
    </source>
</reference>
<dbReference type="EMBL" id="JANEYF010004812">
    <property type="protein sequence ID" value="KAJ8930018.1"/>
    <property type="molecule type" value="Genomic_DNA"/>
</dbReference>
<name>A0AAV8WUF4_9CUCU</name>
<dbReference type="AlphaFoldDB" id="A0AAV8WUF4"/>
<proteinExistence type="predicted"/>
<sequence length="174" mass="19643">MRELLTTSGIGKSEVNKIKKSHTSGSSTDSIYTPKLWCYELLFFLNESAKVVSEGESNLRETLSQVQREETEEIIFEGEIADLNVPSTSQSTYSMTTAPRKRMKDNRDDIKELITSATSTLRNLTSSEPSVNLLFGQMLACEMDKILNESIVDDLKQDILGSLYVAKRKYRESQ</sequence>
<gene>
    <name evidence="1" type="ORF">NQ314_017235</name>
</gene>
<evidence type="ECO:0000313" key="1">
    <source>
        <dbReference type="EMBL" id="KAJ8930018.1"/>
    </source>
</evidence>
<protein>
    <submittedName>
        <fullName evidence="1">Uncharacterized protein</fullName>
    </submittedName>
</protein>
<keyword evidence="2" id="KW-1185">Reference proteome</keyword>
<dbReference type="Proteomes" id="UP001162156">
    <property type="component" value="Unassembled WGS sequence"/>
</dbReference>
<organism evidence="1 2">
    <name type="scientific">Rhamnusium bicolor</name>
    <dbReference type="NCBI Taxonomy" id="1586634"/>
    <lineage>
        <taxon>Eukaryota</taxon>
        <taxon>Metazoa</taxon>
        <taxon>Ecdysozoa</taxon>
        <taxon>Arthropoda</taxon>
        <taxon>Hexapoda</taxon>
        <taxon>Insecta</taxon>
        <taxon>Pterygota</taxon>
        <taxon>Neoptera</taxon>
        <taxon>Endopterygota</taxon>
        <taxon>Coleoptera</taxon>
        <taxon>Polyphaga</taxon>
        <taxon>Cucujiformia</taxon>
        <taxon>Chrysomeloidea</taxon>
        <taxon>Cerambycidae</taxon>
        <taxon>Lepturinae</taxon>
        <taxon>Rhagiini</taxon>
        <taxon>Rhamnusium</taxon>
    </lineage>
</organism>
<accession>A0AAV8WUF4</accession>
<comment type="caution">
    <text evidence="1">The sequence shown here is derived from an EMBL/GenBank/DDBJ whole genome shotgun (WGS) entry which is preliminary data.</text>
</comment>